<keyword evidence="2" id="KW-0560">Oxidoreductase</keyword>
<dbReference type="Gene3D" id="3.30.9.10">
    <property type="entry name" value="D-Amino Acid Oxidase, subunit A, domain 2"/>
    <property type="match status" value="1"/>
</dbReference>
<reference evidence="5 6" key="1">
    <citation type="submission" date="2016-09" db="EMBL/GenBank/DDBJ databases">
        <title>Genomic Taxonomy of the Vibrionaceae.</title>
        <authorList>
            <person name="Gonzalez-Castillo A."/>
            <person name="Gomez-Gil B."/>
            <person name="Enciso-Ibarra K."/>
        </authorList>
    </citation>
    <scope>NUCLEOTIDE SEQUENCE [LARGE SCALE GENOMIC DNA]</scope>
    <source>
        <strain evidence="5 6">CAIM 1902</strain>
    </source>
</reference>
<sequence>MTKKSIAIIGAGIIGITSAYLLKKAGYKVILLDAEQGPALKTSYANGCQLSYSYVDAMSSPSLVKKMPKIIAGMDPAFRIKLSTDIRLASWGSKFLSNARSEKEQSNTQHLMRLSQHSQHVLHALLSESKLEFEHRTCGKLLIYTNQNELDKALKRVEQKLTWGCEQRILSAKQCLELEPNLEQLTQPIVGGIYTETDEVGDPHHFANQLLKMMSQDDDFEPHFNCRVTQLVKKANSIDYLATSSGEIRADAYVLATGPESLTLAQDIGVTLPIYPIKGYSITVPATKHAPEVCVTDIANKVVVSRVGDKLRMAGCADIVGDESNIEKSRIDHLLKVCMTNFPKAGIYSEIIHTWAGFRPVTPSSVPIIGQAGADNLFLNIGHGMFGWTLATGSASLLTAQVNQQTPPIDPTGMTPRDHGIAGALQL</sequence>
<feature type="transmembrane region" description="Helical" evidence="3">
    <location>
        <begin position="6"/>
        <end position="22"/>
    </location>
</feature>
<keyword evidence="6" id="KW-1185">Reference proteome</keyword>
<evidence type="ECO:0000313" key="6">
    <source>
        <dbReference type="Proteomes" id="UP000186039"/>
    </source>
</evidence>
<gene>
    <name evidence="5" type="ORF">BIY20_04970</name>
</gene>
<dbReference type="SUPFAM" id="SSF51905">
    <property type="entry name" value="FAD/NAD(P)-binding domain"/>
    <property type="match status" value="1"/>
</dbReference>
<dbReference type="Proteomes" id="UP000186039">
    <property type="component" value="Unassembled WGS sequence"/>
</dbReference>
<protein>
    <recommendedName>
        <fullName evidence="4">FAD dependent oxidoreductase domain-containing protein</fullName>
    </recommendedName>
</protein>
<keyword evidence="3" id="KW-0472">Membrane</keyword>
<name>A0ABX3FTG0_9VIBR</name>
<evidence type="ECO:0000256" key="2">
    <source>
        <dbReference type="ARBA" id="ARBA00023002"/>
    </source>
</evidence>
<dbReference type="Gene3D" id="3.50.50.60">
    <property type="entry name" value="FAD/NAD(P)-binding domain"/>
    <property type="match status" value="2"/>
</dbReference>
<keyword evidence="3" id="KW-0812">Transmembrane</keyword>
<dbReference type="PANTHER" id="PTHR13847">
    <property type="entry name" value="SARCOSINE DEHYDROGENASE-RELATED"/>
    <property type="match status" value="1"/>
</dbReference>
<comment type="caution">
    <text evidence="5">The sequence shown here is derived from an EMBL/GenBank/DDBJ whole genome shotgun (WGS) entry which is preliminary data.</text>
</comment>
<dbReference type="EMBL" id="MJMH01000022">
    <property type="protein sequence ID" value="OLQ96329.1"/>
    <property type="molecule type" value="Genomic_DNA"/>
</dbReference>
<organism evidence="5 6">
    <name type="scientific">Vibrio panuliri</name>
    <dbReference type="NCBI Taxonomy" id="1381081"/>
    <lineage>
        <taxon>Bacteria</taxon>
        <taxon>Pseudomonadati</taxon>
        <taxon>Pseudomonadota</taxon>
        <taxon>Gammaproteobacteria</taxon>
        <taxon>Vibrionales</taxon>
        <taxon>Vibrionaceae</taxon>
        <taxon>Vibrio</taxon>
    </lineage>
</organism>
<comment type="similarity">
    <text evidence="1">Belongs to the DadA oxidoreductase family.</text>
</comment>
<dbReference type="SUPFAM" id="SSF54373">
    <property type="entry name" value="FAD-linked reductases, C-terminal domain"/>
    <property type="match status" value="1"/>
</dbReference>
<dbReference type="RefSeq" id="WP_075713159.1">
    <property type="nucleotide sequence ID" value="NZ_AP019655.1"/>
</dbReference>
<dbReference type="Pfam" id="PF01266">
    <property type="entry name" value="DAO"/>
    <property type="match status" value="1"/>
</dbReference>
<dbReference type="PANTHER" id="PTHR13847:SF280">
    <property type="entry name" value="D-AMINO ACID DEHYDROGENASE"/>
    <property type="match status" value="1"/>
</dbReference>
<evidence type="ECO:0000259" key="4">
    <source>
        <dbReference type="Pfam" id="PF01266"/>
    </source>
</evidence>
<evidence type="ECO:0000256" key="3">
    <source>
        <dbReference type="SAM" id="Phobius"/>
    </source>
</evidence>
<feature type="domain" description="FAD dependent oxidoreductase" evidence="4">
    <location>
        <begin position="6"/>
        <end position="400"/>
    </location>
</feature>
<dbReference type="NCBIfam" id="NF001933">
    <property type="entry name" value="PRK00711.1"/>
    <property type="match status" value="1"/>
</dbReference>
<dbReference type="InterPro" id="IPR006076">
    <property type="entry name" value="FAD-dep_OxRdtase"/>
</dbReference>
<evidence type="ECO:0000313" key="5">
    <source>
        <dbReference type="EMBL" id="OLQ96329.1"/>
    </source>
</evidence>
<proteinExistence type="inferred from homology"/>
<dbReference type="InterPro" id="IPR036188">
    <property type="entry name" value="FAD/NAD-bd_sf"/>
</dbReference>
<accession>A0ABX3FTG0</accession>
<keyword evidence="3" id="KW-1133">Transmembrane helix</keyword>
<evidence type="ECO:0000256" key="1">
    <source>
        <dbReference type="ARBA" id="ARBA00009410"/>
    </source>
</evidence>